<feature type="transmembrane region" description="Helical" evidence="1">
    <location>
        <begin position="156"/>
        <end position="178"/>
    </location>
</feature>
<proteinExistence type="predicted"/>
<dbReference type="RefSeq" id="WP_073192958.1">
    <property type="nucleotide sequence ID" value="NZ_FQTW01000005.1"/>
</dbReference>
<protein>
    <recommendedName>
        <fullName evidence="4">Beta-carotene 15,15'-monooxygenase</fullName>
    </recommendedName>
</protein>
<evidence type="ECO:0000313" key="2">
    <source>
        <dbReference type="EMBL" id="SHE75113.1"/>
    </source>
</evidence>
<dbReference type="STRING" id="1155689.SAMN05444278_10528"/>
<keyword evidence="1" id="KW-0812">Transmembrane</keyword>
<gene>
    <name evidence="2" type="ORF">SAMN05444278_10528</name>
</gene>
<reference evidence="2 3" key="1">
    <citation type="submission" date="2016-11" db="EMBL/GenBank/DDBJ databases">
        <authorList>
            <person name="Jaros S."/>
            <person name="Januszkiewicz K."/>
            <person name="Wedrychowicz H."/>
        </authorList>
    </citation>
    <scope>NUCLEOTIDE SEQUENCE [LARGE SCALE GENOMIC DNA]</scope>
    <source>
        <strain evidence="2 3">DSM 25661</strain>
    </source>
</reference>
<keyword evidence="1" id="KW-0472">Membrane</keyword>
<feature type="transmembrane region" description="Helical" evidence="1">
    <location>
        <begin position="124"/>
        <end position="144"/>
    </location>
</feature>
<evidence type="ECO:0000313" key="3">
    <source>
        <dbReference type="Proteomes" id="UP000184462"/>
    </source>
</evidence>
<keyword evidence="1" id="KW-1133">Transmembrane helix</keyword>
<feature type="transmembrane region" description="Helical" evidence="1">
    <location>
        <begin position="75"/>
        <end position="97"/>
    </location>
</feature>
<feature type="transmembrane region" description="Helical" evidence="1">
    <location>
        <begin position="37"/>
        <end position="55"/>
    </location>
</feature>
<keyword evidence="3" id="KW-1185">Reference proteome</keyword>
<evidence type="ECO:0008006" key="4">
    <source>
        <dbReference type="Google" id="ProtNLM"/>
    </source>
</evidence>
<evidence type="ECO:0000256" key="1">
    <source>
        <dbReference type="SAM" id="Phobius"/>
    </source>
</evidence>
<dbReference type="OrthoDB" id="709028at2"/>
<dbReference type="AlphaFoldDB" id="A0A1M4W1W2"/>
<dbReference type="EMBL" id="FQTW01000005">
    <property type="protein sequence ID" value="SHE75113.1"/>
    <property type="molecule type" value="Genomic_DNA"/>
</dbReference>
<organism evidence="2 3">
    <name type="scientific">Psychroflexus salarius</name>
    <dbReference type="NCBI Taxonomy" id="1155689"/>
    <lineage>
        <taxon>Bacteria</taxon>
        <taxon>Pseudomonadati</taxon>
        <taxon>Bacteroidota</taxon>
        <taxon>Flavobacteriia</taxon>
        <taxon>Flavobacteriales</taxon>
        <taxon>Flavobacteriaceae</taxon>
        <taxon>Psychroflexus</taxon>
    </lineage>
</organism>
<name>A0A1M4W1W2_9FLAO</name>
<accession>A0A1M4W1W2</accession>
<dbReference type="Proteomes" id="UP000184462">
    <property type="component" value="Unassembled WGS sequence"/>
</dbReference>
<sequence>MDELELLKKRWQAQESSLPNYKSTEIYEMLHKKSSSIVKWIFLISIFEFIFWFVIEFIGMSQSVNESLKELDLQTFYRVTLVVNYVVIIAFIIKFFFNYRQIQTTDTVKSLMKTIVKTRLTVKYYVWFNIIFFAITSIVSVVVTLNHLDNINSQSFWLSILISIAILGFIILIIWAFYRLLYGILTRRLLINYKNLKKIEL</sequence>